<dbReference type="AlphaFoldDB" id="A0A518AQ17"/>
<name>A0A518AQ17_9BACT</name>
<evidence type="ECO:0000313" key="5">
    <source>
        <dbReference type="Proteomes" id="UP000315750"/>
    </source>
</evidence>
<dbReference type="GO" id="GO:0005829">
    <property type="term" value="C:cytosol"/>
    <property type="evidence" value="ECO:0007669"/>
    <property type="project" value="TreeGrafter"/>
</dbReference>
<dbReference type="Pfam" id="PF17678">
    <property type="entry name" value="Glyco_hydro_92N"/>
    <property type="match status" value="1"/>
</dbReference>
<dbReference type="Proteomes" id="UP000315750">
    <property type="component" value="Chromosome"/>
</dbReference>
<evidence type="ECO:0000259" key="3">
    <source>
        <dbReference type="Pfam" id="PF17678"/>
    </source>
</evidence>
<keyword evidence="5" id="KW-1185">Reference proteome</keyword>
<feature type="domain" description="Glycosyl hydrolase family 92 N-terminal" evidence="3">
    <location>
        <begin position="32"/>
        <end position="260"/>
    </location>
</feature>
<feature type="chain" id="PRO_5021868557" evidence="1">
    <location>
        <begin position="25"/>
        <end position="782"/>
    </location>
</feature>
<dbReference type="Pfam" id="PF07971">
    <property type="entry name" value="Glyco_hydro_92"/>
    <property type="match status" value="1"/>
</dbReference>
<proteinExistence type="predicted"/>
<accession>A0A518AQ17</accession>
<organism evidence="4 5">
    <name type="scientific">Aeoliella mucimassa</name>
    <dbReference type="NCBI Taxonomy" id="2527972"/>
    <lineage>
        <taxon>Bacteria</taxon>
        <taxon>Pseudomonadati</taxon>
        <taxon>Planctomycetota</taxon>
        <taxon>Planctomycetia</taxon>
        <taxon>Pirellulales</taxon>
        <taxon>Lacipirellulaceae</taxon>
        <taxon>Aeoliella</taxon>
    </lineage>
</organism>
<dbReference type="KEGG" id="amuc:Pan181_30180"/>
<feature type="domain" description="Glycosyl hydrolase family 92" evidence="2">
    <location>
        <begin position="266"/>
        <end position="766"/>
    </location>
</feature>
<dbReference type="InterPro" id="IPR005887">
    <property type="entry name" value="GH92_a_mannosidase_put"/>
</dbReference>
<evidence type="ECO:0000313" key="4">
    <source>
        <dbReference type="EMBL" id="QDU56806.1"/>
    </source>
</evidence>
<dbReference type="InterPro" id="IPR050883">
    <property type="entry name" value="PNGase"/>
</dbReference>
<keyword evidence="4" id="KW-0378">Hydrolase</keyword>
<dbReference type="GO" id="GO:0030246">
    <property type="term" value="F:carbohydrate binding"/>
    <property type="evidence" value="ECO:0007669"/>
    <property type="project" value="InterPro"/>
</dbReference>
<dbReference type="InterPro" id="IPR014718">
    <property type="entry name" value="GH-type_carb-bd"/>
</dbReference>
<evidence type="ECO:0000259" key="2">
    <source>
        <dbReference type="Pfam" id="PF07971"/>
    </source>
</evidence>
<dbReference type="OrthoDB" id="9804511at2"/>
<dbReference type="NCBIfam" id="TIGR01180">
    <property type="entry name" value="aman2_put"/>
    <property type="match status" value="1"/>
</dbReference>
<keyword evidence="1" id="KW-0732">Signal</keyword>
<dbReference type="Gene3D" id="1.20.1610.10">
    <property type="entry name" value="alpha-1,2-mannosidases domains"/>
    <property type="match status" value="1"/>
</dbReference>
<dbReference type="Gene3D" id="3.30.2080.10">
    <property type="entry name" value="GH92 mannosidase domain"/>
    <property type="match status" value="1"/>
</dbReference>
<dbReference type="GO" id="GO:0000224">
    <property type="term" value="F:peptide-N4-(N-acetyl-beta-glucosaminyl)asparagine amidase activity"/>
    <property type="evidence" value="ECO:0007669"/>
    <property type="project" value="TreeGrafter"/>
</dbReference>
<dbReference type="InterPro" id="IPR041371">
    <property type="entry name" value="GH92_N"/>
</dbReference>
<sequence precursor="true">MFPPKTYLICTLLVLASTSTQAIAADERPVDLVNPQIDTHNSRWFYFSSACRPFGMVNLSPDTQTKGTWKSGYLYGDKKIRCFSHIHAWQLAGIPVMPTVGEFQGHKGMNAYQSEYSHDSEVARPGYHKVVLDRYKITAELTSTCRVGMHRYTFPASDDTYVLFDTGAFLAHGPMITSRIEQVNDREITGRVLMGGTDRRPKDTYVYFVAQFDKPFRQLIGWRDGKLLGESNMVDGPNSGAAVKFTTSEGEAVQMKLALSYTSIDGARKNLKSELPHWDFDRVRRESDQEWNQWLSRIQITGGTPEQRVKFYSDLWHALLGRRIVSDVDGSYCDMTGSEPRVRRKRLGADGKPLFPHYNFDALWGSHWSINILWSLVYPEVMDGTCETMVDMYRDGGLIPRGPSGGNYTYVMIGDPAVSFFACAYNKGIRGYDAQTAYEGLRKNAFVGGIRDHAGYEDDHPATGGGMKYYVERGYVPEGVEGKGGHRDGAAMTLEYAYQDWCLAQLAKGMGKQDDYEFFATRSQNYRKLWDAKSKLMRPREKSGEWIADFKPIAKGASTKGFCESNSMIYSNYVPHDMAGLIEMFGGPEAYRDFLNHSFEASEDQHYQAPHGEHASRLVDYDNQPGTAMAHLFNYCGAPWLSQKWVRKVKLEAFAGTTPYAGYNGDEDQGQMGALGVLMAIGLFEVDGGASVDPIYELTSPLFDRVTIQFDRRYYDGDQLTITTQHNSAENVYIQNTEWNASPLNRCWLSHRDVVQGGQLDFTLGPQPNKQWGLEEAPGIAP</sequence>
<dbReference type="PANTHER" id="PTHR12143">
    <property type="entry name" value="PEPTIDE N-GLYCANASE PNGASE -RELATED"/>
    <property type="match status" value="1"/>
</dbReference>
<dbReference type="EMBL" id="CP036278">
    <property type="protein sequence ID" value="QDU56806.1"/>
    <property type="molecule type" value="Genomic_DNA"/>
</dbReference>
<reference evidence="4 5" key="1">
    <citation type="submission" date="2019-02" db="EMBL/GenBank/DDBJ databases">
        <title>Deep-cultivation of Planctomycetes and their phenomic and genomic characterization uncovers novel biology.</title>
        <authorList>
            <person name="Wiegand S."/>
            <person name="Jogler M."/>
            <person name="Boedeker C."/>
            <person name="Pinto D."/>
            <person name="Vollmers J."/>
            <person name="Rivas-Marin E."/>
            <person name="Kohn T."/>
            <person name="Peeters S.H."/>
            <person name="Heuer A."/>
            <person name="Rast P."/>
            <person name="Oberbeckmann S."/>
            <person name="Bunk B."/>
            <person name="Jeske O."/>
            <person name="Meyerdierks A."/>
            <person name="Storesund J.E."/>
            <person name="Kallscheuer N."/>
            <person name="Luecker S."/>
            <person name="Lage O.M."/>
            <person name="Pohl T."/>
            <person name="Merkel B.J."/>
            <person name="Hornburger P."/>
            <person name="Mueller R.-W."/>
            <person name="Bruemmer F."/>
            <person name="Labrenz M."/>
            <person name="Spormann A.M."/>
            <person name="Op den Camp H."/>
            <person name="Overmann J."/>
            <person name="Amann R."/>
            <person name="Jetten M.S.M."/>
            <person name="Mascher T."/>
            <person name="Medema M.H."/>
            <person name="Devos D.P."/>
            <person name="Kaster A.-K."/>
            <person name="Ovreas L."/>
            <person name="Rohde M."/>
            <person name="Galperin M.Y."/>
            <person name="Jogler C."/>
        </authorList>
    </citation>
    <scope>NUCLEOTIDE SEQUENCE [LARGE SCALE GENOMIC DNA]</scope>
    <source>
        <strain evidence="4 5">Pan181</strain>
    </source>
</reference>
<dbReference type="GO" id="GO:0006516">
    <property type="term" value="P:glycoprotein catabolic process"/>
    <property type="evidence" value="ECO:0007669"/>
    <property type="project" value="TreeGrafter"/>
</dbReference>
<gene>
    <name evidence="4" type="ORF">Pan181_30180</name>
</gene>
<dbReference type="PANTHER" id="PTHR12143:SF39">
    <property type="entry name" value="SECRETED PROTEIN"/>
    <property type="match status" value="1"/>
</dbReference>
<evidence type="ECO:0000256" key="1">
    <source>
        <dbReference type="SAM" id="SignalP"/>
    </source>
</evidence>
<dbReference type="RefSeq" id="WP_145247547.1">
    <property type="nucleotide sequence ID" value="NZ_CP036278.1"/>
</dbReference>
<protein>
    <submittedName>
        <fullName evidence="4">Glycosyl hydrolase family 92</fullName>
    </submittedName>
</protein>
<dbReference type="GO" id="GO:0005975">
    <property type="term" value="P:carbohydrate metabolic process"/>
    <property type="evidence" value="ECO:0007669"/>
    <property type="project" value="InterPro"/>
</dbReference>
<dbReference type="Gene3D" id="2.70.98.10">
    <property type="match status" value="1"/>
</dbReference>
<dbReference type="Gene3D" id="1.20.1050.60">
    <property type="entry name" value="alpha-1,2-mannosidase"/>
    <property type="match status" value="1"/>
</dbReference>
<dbReference type="InterPro" id="IPR012939">
    <property type="entry name" value="Glyco_hydro_92"/>
</dbReference>
<feature type="signal peptide" evidence="1">
    <location>
        <begin position="1"/>
        <end position="24"/>
    </location>
</feature>
<dbReference type="SUPFAM" id="SSF48208">
    <property type="entry name" value="Six-hairpin glycosidases"/>
    <property type="match status" value="1"/>
</dbReference>
<dbReference type="InterPro" id="IPR008928">
    <property type="entry name" value="6-hairpin_glycosidase_sf"/>
</dbReference>